<organism evidence="10 11">
    <name type="scientific">Clostridium perfringens</name>
    <dbReference type="NCBI Taxonomy" id="1502"/>
    <lineage>
        <taxon>Bacteria</taxon>
        <taxon>Bacillati</taxon>
        <taxon>Bacillota</taxon>
        <taxon>Clostridia</taxon>
        <taxon>Eubacteriales</taxon>
        <taxon>Clostridiaceae</taxon>
        <taxon>Clostridium</taxon>
    </lineage>
</organism>
<evidence type="ECO:0000256" key="6">
    <source>
        <dbReference type="PIRSR" id="PIRSR005536-1"/>
    </source>
</evidence>
<evidence type="ECO:0000313" key="11">
    <source>
        <dbReference type="Proteomes" id="UP001222958"/>
    </source>
</evidence>
<dbReference type="RefSeq" id="WP_279857889.1">
    <property type="nucleotide sequence ID" value="NZ_JARVUX010000005.1"/>
</dbReference>
<feature type="domain" description="Glycosyl hydrolase family 36 N-terminal" evidence="9">
    <location>
        <begin position="32"/>
        <end position="288"/>
    </location>
</feature>
<feature type="active site" description="Proton donor" evidence="6">
    <location>
        <position position="551"/>
    </location>
</feature>
<dbReference type="PROSITE" id="PS00512">
    <property type="entry name" value="ALPHA_GALACTOSIDASE"/>
    <property type="match status" value="1"/>
</dbReference>
<accession>A0AAP4EE74</accession>
<evidence type="ECO:0000259" key="8">
    <source>
        <dbReference type="Pfam" id="PF16874"/>
    </source>
</evidence>
<feature type="binding site" evidence="7">
    <location>
        <position position="529"/>
    </location>
    <ligand>
        <name>substrate</name>
    </ligand>
</feature>
<evidence type="ECO:0000256" key="5">
    <source>
        <dbReference type="PIRNR" id="PIRNR005536"/>
    </source>
</evidence>
<dbReference type="InterPro" id="IPR002252">
    <property type="entry name" value="Glyco_hydro_36"/>
</dbReference>
<feature type="binding site" evidence="7">
    <location>
        <position position="551"/>
    </location>
    <ligand>
        <name>substrate</name>
    </ligand>
</feature>
<evidence type="ECO:0000256" key="1">
    <source>
        <dbReference type="ARBA" id="ARBA00001255"/>
    </source>
</evidence>
<dbReference type="GO" id="GO:0016052">
    <property type="term" value="P:carbohydrate catabolic process"/>
    <property type="evidence" value="ECO:0007669"/>
    <property type="project" value="InterPro"/>
</dbReference>
<dbReference type="InterPro" id="IPR031705">
    <property type="entry name" value="Glyco_hydro_36_C"/>
</dbReference>
<name>A0AAP4EE74_CLOPF</name>
<dbReference type="PRINTS" id="PR00743">
    <property type="entry name" value="GLHYDRLASE36"/>
</dbReference>
<dbReference type="CDD" id="cd22209">
    <property type="entry name" value="EMC10"/>
    <property type="match status" value="1"/>
</dbReference>
<dbReference type="PANTHER" id="PTHR43053">
    <property type="entry name" value="GLYCOSIDASE FAMILY 31"/>
    <property type="match status" value="1"/>
</dbReference>
<dbReference type="InterPro" id="IPR038417">
    <property type="entry name" value="Alpga-gal_N_sf"/>
</dbReference>
<evidence type="ECO:0000259" key="9">
    <source>
        <dbReference type="Pfam" id="PF16875"/>
    </source>
</evidence>
<reference evidence="10" key="1">
    <citation type="submission" date="2023-04" db="EMBL/GenBank/DDBJ databases">
        <title>Epidemiological investigation of Clostridium perfringens isolated from cattle.</title>
        <authorList>
            <person name="Tian R."/>
        </authorList>
    </citation>
    <scope>NUCLEOTIDE SEQUENCE</scope>
    <source>
        <strain evidence="10">ZWCP172</strain>
    </source>
</reference>
<dbReference type="EMBL" id="JARVUX010000005">
    <property type="protein sequence ID" value="MDH2336737.1"/>
    <property type="molecule type" value="Genomic_DNA"/>
</dbReference>
<protein>
    <recommendedName>
        <fullName evidence="2 5">Alpha-galactosidase</fullName>
        <ecNumber evidence="2 5">3.2.1.22</ecNumber>
    </recommendedName>
</protein>
<dbReference type="SUPFAM" id="SSF51445">
    <property type="entry name" value="(Trans)glycosidases"/>
    <property type="match status" value="1"/>
</dbReference>
<dbReference type="InterPro" id="IPR031704">
    <property type="entry name" value="Glyco_hydro_36_N"/>
</dbReference>
<evidence type="ECO:0000256" key="7">
    <source>
        <dbReference type="PIRSR" id="PIRSR005536-2"/>
    </source>
</evidence>
<feature type="binding site" evidence="7">
    <location>
        <begin position="369"/>
        <end position="370"/>
    </location>
    <ligand>
        <name>substrate</name>
    </ligand>
</feature>
<feature type="active site" description="Nucleophile" evidence="6">
    <location>
        <position position="481"/>
    </location>
</feature>
<dbReference type="Proteomes" id="UP001222958">
    <property type="component" value="Unassembled WGS sequence"/>
</dbReference>
<sequence>MRIMGINYNENFKTFHLKTKNTSYVLKVMDTGHLSHLYWGRKLKSDNLEYFFRRRGFGSFCANTDNISGFQLELVPQECPTFGATDLRSPSLEFQYEDGTSATDLRYKSHRIYKGKQKLSGLPAVYVESEEEATSLEVTLVDSLKGLEVILTYNVFEDFDAITRSLKIVNNSDEKINIERVLSANVDFTTDEFDFIQLSGSWGRERHILRNPLRSGSQAIESRRGASSHAQNPFMALCSKDANEEYGDVYGFSLVYSGNFLANVEVDMYRNARAQIGINPFDFKWLLESKEEFQAPEVVLVYSSKGLNGMSQIYHNLYRKRLCKGKYRDKVRPILINNWEATYFDFNEVKIKEIAKEASKLGMELFVLDDGWFGNRNDDKSSLGDWFVNEEKLKGGLSKLAKDINSMGLEFGLWFEPEMISPVSKLYEKHPNWCIHIPGRTRSQARRQLILDLSRKEVCDYIIEAISKVLESANISYVKWDMNRNMTEVGSLGLTSERQRETAHRYILGLYRVMEEITNRFPNILFESCSGGGGRFDPAILYYMPQTWTSDDTDAIERLKIQFGTSMVYPPISMGCHVSAVPNHQANRVTSLETRGVSAMAGNFGYELDITKLSDEEKEELKEQISLYKEIRETVQFGTLYRLKSPFNSNEVAWMTISEDKNEVVVSYVRQCALVNENFRNLKLTALDKDSEYEIIGEDTVLSGDELMYIGLNIPELYGDYVSKLWRLKRKL</sequence>
<dbReference type="Pfam" id="PF16875">
    <property type="entry name" value="Glyco_hydro_36N"/>
    <property type="match status" value="1"/>
</dbReference>
<comment type="similarity">
    <text evidence="5">Belongs to the glycosyl hydrolase.</text>
</comment>
<feature type="binding site" evidence="7">
    <location>
        <position position="446"/>
    </location>
    <ligand>
        <name>substrate</name>
    </ligand>
</feature>
<dbReference type="Pfam" id="PF16874">
    <property type="entry name" value="Glyco_hydro_36C"/>
    <property type="match status" value="1"/>
</dbReference>
<proteinExistence type="inferred from homology"/>
<dbReference type="PIRSF" id="PIRSF005536">
    <property type="entry name" value="Agal"/>
    <property type="match status" value="1"/>
</dbReference>
<comment type="catalytic activity">
    <reaction evidence="1 5">
        <text>Hydrolysis of terminal, non-reducing alpha-D-galactose residues in alpha-D-galactosides, including galactose oligosaccharides, galactomannans and galactolipids.</text>
        <dbReference type="EC" id="3.2.1.22"/>
    </reaction>
</comment>
<dbReference type="InterPro" id="IPR013780">
    <property type="entry name" value="Glyco_hydro_b"/>
</dbReference>
<feature type="binding site" evidence="7">
    <location>
        <position position="202"/>
    </location>
    <ligand>
        <name>substrate</name>
    </ligand>
</feature>
<keyword evidence="4 5" id="KW-0326">Glycosidase</keyword>
<dbReference type="Gene3D" id="2.70.98.60">
    <property type="entry name" value="alpha-galactosidase from lactobacil brevis"/>
    <property type="match status" value="1"/>
</dbReference>
<dbReference type="InterPro" id="IPR050985">
    <property type="entry name" value="Alpha-glycosidase_related"/>
</dbReference>
<dbReference type="EC" id="3.2.1.22" evidence="2 5"/>
<dbReference type="PANTHER" id="PTHR43053:SF3">
    <property type="entry name" value="ALPHA-GALACTOSIDASE C-RELATED"/>
    <property type="match status" value="1"/>
</dbReference>
<keyword evidence="3 5" id="KW-0378">Hydrolase</keyword>
<dbReference type="CDD" id="cd14791">
    <property type="entry name" value="GH36"/>
    <property type="match status" value="1"/>
</dbReference>
<evidence type="ECO:0000313" key="10">
    <source>
        <dbReference type="EMBL" id="MDH2336737.1"/>
    </source>
</evidence>
<dbReference type="AlphaFoldDB" id="A0AAP4EE74"/>
<dbReference type="Pfam" id="PF02065">
    <property type="entry name" value="Melibiase"/>
    <property type="match status" value="1"/>
</dbReference>
<feature type="binding site" evidence="7">
    <location>
        <begin position="479"/>
        <end position="483"/>
    </location>
    <ligand>
        <name>substrate</name>
    </ligand>
</feature>
<dbReference type="InterPro" id="IPR000111">
    <property type="entry name" value="Glyco_hydro_27/36_CS"/>
</dbReference>
<dbReference type="Gene3D" id="2.60.40.1180">
    <property type="entry name" value="Golgi alpha-mannosidase II"/>
    <property type="match status" value="1"/>
</dbReference>
<evidence type="ECO:0000256" key="2">
    <source>
        <dbReference type="ARBA" id="ARBA00012755"/>
    </source>
</evidence>
<dbReference type="InterPro" id="IPR017853">
    <property type="entry name" value="GH"/>
</dbReference>
<feature type="domain" description="Glycosyl hydrolase family 36 C-terminal" evidence="8">
    <location>
        <begin position="652"/>
        <end position="728"/>
    </location>
</feature>
<dbReference type="Gene3D" id="3.20.20.70">
    <property type="entry name" value="Aldolase class I"/>
    <property type="match status" value="1"/>
</dbReference>
<comment type="caution">
    <text evidence="10">The sequence shown here is derived from an EMBL/GenBank/DDBJ whole genome shotgun (WGS) entry which is preliminary data.</text>
</comment>
<dbReference type="FunFam" id="3.20.20.70:FF:000118">
    <property type="entry name" value="Alpha-galactosidase"/>
    <property type="match status" value="1"/>
</dbReference>
<evidence type="ECO:0000256" key="3">
    <source>
        <dbReference type="ARBA" id="ARBA00022801"/>
    </source>
</evidence>
<dbReference type="InterPro" id="IPR013785">
    <property type="entry name" value="Aldolase_TIM"/>
</dbReference>
<dbReference type="GO" id="GO:0004557">
    <property type="term" value="F:alpha-galactosidase activity"/>
    <property type="evidence" value="ECO:0007669"/>
    <property type="project" value="UniProtKB-UniRule"/>
</dbReference>
<evidence type="ECO:0000256" key="4">
    <source>
        <dbReference type="ARBA" id="ARBA00023295"/>
    </source>
</evidence>
<gene>
    <name evidence="10" type="ORF">QDQ28_11125</name>
</gene>